<dbReference type="SMART" id="SM00450">
    <property type="entry name" value="RHOD"/>
    <property type="match status" value="1"/>
</dbReference>
<dbReference type="EMBL" id="JAPZVQ010000025">
    <property type="protein sequence ID" value="MDA1388199.1"/>
    <property type="molecule type" value="Genomic_DNA"/>
</dbReference>
<dbReference type="Proteomes" id="UP001145799">
    <property type="component" value="Unassembled WGS sequence"/>
</dbReference>
<dbReference type="AlphaFoldDB" id="A0A9X3SXB6"/>
<evidence type="ECO:0000313" key="3">
    <source>
        <dbReference type="EMBL" id="MDR7337358.1"/>
    </source>
</evidence>
<keyword evidence="5" id="KW-1185">Reference proteome</keyword>
<dbReference type="InterPro" id="IPR036873">
    <property type="entry name" value="Rhodanese-like_dom_sf"/>
</dbReference>
<evidence type="ECO:0000259" key="1">
    <source>
        <dbReference type="PROSITE" id="PS50206"/>
    </source>
</evidence>
<dbReference type="InterPro" id="IPR001763">
    <property type="entry name" value="Rhodanese-like_dom"/>
</dbReference>
<dbReference type="Pfam" id="PF00581">
    <property type="entry name" value="Rhodanese"/>
    <property type="match status" value="1"/>
</dbReference>
<dbReference type="Gene3D" id="3.40.250.10">
    <property type="entry name" value="Rhodanese-like domain"/>
    <property type="match status" value="1"/>
</dbReference>
<name>A0A9X3SXB6_9ACTN</name>
<dbReference type="CDD" id="cd00158">
    <property type="entry name" value="RHOD"/>
    <property type="match status" value="1"/>
</dbReference>
<evidence type="ECO:0000313" key="5">
    <source>
        <dbReference type="Proteomes" id="UP001183604"/>
    </source>
</evidence>
<accession>A0A9X3SXB6</accession>
<sequence>MTALITREELQTAIANGTVTVIDALGGEYHAKQHLPGALPLVLADVDAQAPKLLPDRDAAIVTYCSNEACPNSGQVAERLTSLGYANVRKYKEGIQDWTEAGLPVESA</sequence>
<evidence type="ECO:0000313" key="2">
    <source>
        <dbReference type="EMBL" id="MDA1388199.1"/>
    </source>
</evidence>
<feature type="domain" description="Rhodanese" evidence="1">
    <location>
        <begin position="34"/>
        <end position="107"/>
    </location>
</feature>
<gene>
    <name evidence="3" type="ORF">J2S69_001077</name>
    <name evidence="2" type="ORF">O2L01_24610</name>
</gene>
<comment type="caution">
    <text evidence="2">The sequence shown here is derived from an EMBL/GenBank/DDBJ whole genome shotgun (WGS) entry which is preliminary data.</text>
</comment>
<dbReference type="RefSeq" id="WP_270124698.1">
    <property type="nucleotide sequence ID" value="NZ_BAAAOM010000002.1"/>
</dbReference>
<reference evidence="2" key="1">
    <citation type="submission" date="2022-12" db="EMBL/GenBank/DDBJ databases">
        <title>Gycomyces niveus sp.nov., a novel actinomycete isolated from soil in Shouguang.</title>
        <authorList>
            <person name="Yang X."/>
        </authorList>
    </citation>
    <scope>NUCLEOTIDE SEQUENCE</scope>
    <source>
        <strain evidence="2">DSM 44724</strain>
    </source>
</reference>
<dbReference type="Proteomes" id="UP001183604">
    <property type="component" value="Unassembled WGS sequence"/>
</dbReference>
<evidence type="ECO:0000313" key="4">
    <source>
        <dbReference type="Proteomes" id="UP001145799"/>
    </source>
</evidence>
<proteinExistence type="predicted"/>
<dbReference type="PROSITE" id="PS50206">
    <property type="entry name" value="RHODANESE_3"/>
    <property type="match status" value="1"/>
</dbReference>
<protein>
    <submittedName>
        <fullName evidence="2">Rhodanese-like domain-containing protein</fullName>
    </submittedName>
    <submittedName>
        <fullName evidence="3">Rhodanese-related sulfurtransferase</fullName>
    </submittedName>
</protein>
<dbReference type="SUPFAM" id="SSF52821">
    <property type="entry name" value="Rhodanese/Cell cycle control phosphatase"/>
    <property type="match status" value="1"/>
</dbReference>
<organism evidence="2 4">
    <name type="scientific">Glycomyces lechevalierae</name>
    <dbReference type="NCBI Taxonomy" id="256034"/>
    <lineage>
        <taxon>Bacteria</taxon>
        <taxon>Bacillati</taxon>
        <taxon>Actinomycetota</taxon>
        <taxon>Actinomycetes</taxon>
        <taxon>Glycomycetales</taxon>
        <taxon>Glycomycetaceae</taxon>
        <taxon>Glycomyces</taxon>
    </lineage>
</organism>
<dbReference type="EMBL" id="JAVDYD010000001">
    <property type="protein sequence ID" value="MDR7337358.1"/>
    <property type="molecule type" value="Genomic_DNA"/>
</dbReference>
<reference evidence="3 5" key="2">
    <citation type="submission" date="2023-07" db="EMBL/GenBank/DDBJ databases">
        <title>Sequencing the genomes of 1000 actinobacteria strains.</title>
        <authorList>
            <person name="Klenk H.-P."/>
        </authorList>
    </citation>
    <scope>NUCLEOTIDE SEQUENCE [LARGE SCALE GENOMIC DNA]</scope>
    <source>
        <strain evidence="3 5">DSM 44724</strain>
    </source>
</reference>